<feature type="compositionally biased region" description="Low complexity" evidence="1">
    <location>
        <begin position="154"/>
        <end position="189"/>
    </location>
</feature>
<dbReference type="KEGG" id="mic:Mic7113_4266"/>
<accession>K9WHS6</accession>
<dbReference type="AlphaFoldDB" id="K9WHS6"/>
<gene>
    <name evidence="2" type="ORF">Mic7113_4266</name>
</gene>
<name>K9WHS6_9CYAN</name>
<dbReference type="HOGENOM" id="CLU_670320_0_0_3"/>
<feature type="compositionally biased region" description="Polar residues" evidence="1">
    <location>
        <begin position="137"/>
        <end position="153"/>
    </location>
</feature>
<feature type="region of interest" description="Disordered" evidence="1">
    <location>
        <begin position="62"/>
        <end position="191"/>
    </location>
</feature>
<dbReference type="eggNOG" id="ENOG5033FCX">
    <property type="taxonomic scope" value="Bacteria"/>
</dbReference>
<sequence length="438" mass="49313">MKPLDFLKKLPTPARMVFRPMLMMSLVLHGVVLMLPISLDIKKSEPPKKEETVKITKLPLAAKSSSQISPQSSLKTTLQLTPQERQVNLRPTFQERQVNSPKITVTPPVRQINSSPRQPINQKLVNSDTSETKKLQENSPTSQESTQKSQDPAQKSQEPTQTSQESTQKSQNSTQNLQESTQTSQDSTQEPTVAQKIISFFATFPRYPGAEKGSGGVLRPEFDDATYIFHTEDNLASVASKFEKELLPTENFTRPKPISDEANFKTYEVSNSTGSETNYLYLIFKDNKTAIYLEKENYTLAQLIKEQTEERKNQLLGGFILAGIEQIKPQYKLDNFNPANDFDRLEEKEKFKAQKFDLKKAKKTTADNPISEEKLISSLEDQLKLFNFDSLSLEGKYGTSTVYKAKQGTSATYLVLAPAKDDQGKPITVIILSEEKPS</sequence>
<dbReference type="Proteomes" id="UP000010471">
    <property type="component" value="Chromosome"/>
</dbReference>
<keyword evidence="3" id="KW-1185">Reference proteome</keyword>
<evidence type="ECO:0000256" key="1">
    <source>
        <dbReference type="SAM" id="MobiDB-lite"/>
    </source>
</evidence>
<feature type="compositionally biased region" description="Polar residues" evidence="1">
    <location>
        <begin position="74"/>
        <end position="103"/>
    </location>
</feature>
<feature type="compositionally biased region" description="Polar residues" evidence="1">
    <location>
        <begin position="111"/>
        <end position="129"/>
    </location>
</feature>
<protein>
    <submittedName>
        <fullName evidence="2">Uncharacterized protein</fullName>
    </submittedName>
</protein>
<organism evidence="2 3">
    <name type="scientific">Allocoleopsis franciscana PCC 7113</name>
    <dbReference type="NCBI Taxonomy" id="1173027"/>
    <lineage>
        <taxon>Bacteria</taxon>
        <taxon>Bacillati</taxon>
        <taxon>Cyanobacteriota</taxon>
        <taxon>Cyanophyceae</taxon>
        <taxon>Coleofasciculales</taxon>
        <taxon>Coleofasciculaceae</taxon>
        <taxon>Allocoleopsis</taxon>
        <taxon>Allocoleopsis franciscana</taxon>
    </lineage>
</organism>
<dbReference type="EMBL" id="CP003630">
    <property type="protein sequence ID" value="AFZ19965.1"/>
    <property type="molecule type" value="Genomic_DNA"/>
</dbReference>
<evidence type="ECO:0000313" key="2">
    <source>
        <dbReference type="EMBL" id="AFZ19965.1"/>
    </source>
</evidence>
<evidence type="ECO:0000313" key="3">
    <source>
        <dbReference type="Proteomes" id="UP000010471"/>
    </source>
</evidence>
<feature type="compositionally biased region" description="Low complexity" evidence="1">
    <location>
        <begin position="64"/>
        <end position="73"/>
    </location>
</feature>
<reference evidence="2 3" key="1">
    <citation type="submission" date="2012-06" db="EMBL/GenBank/DDBJ databases">
        <title>Finished chromosome of genome of Microcoleus sp. PCC 7113.</title>
        <authorList>
            <consortium name="US DOE Joint Genome Institute"/>
            <person name="Gugger M."/>
            <person name="Coursin T."/>
            <person name="Rippka R."/>
            <person name="Tandeau De Marsac N."/>
            <person name="Huntemann M."/>
            <person name="Wei C.-L."/>
            <person name="Han J."/>
            <person name="Detter J.C."/>
            <person name="Han C."/>
            <person name="Tapia R."/>
            <person name="Chen A."/>
            <person name="Kyrpides N."/>
            <person name="Mavromatis K."/>
            <person name="Markowitz V."/>
            <person name="Szeto E."/>
            <person name="Ivanova N."/>
            <person name="Pagani I."/>
            <person name="Pati A."/>
            <person name="Goodwin L."/>
            <person name="Nordberg H.P."/>
            <person name="Cantor M.N."/>
            <person name="Hua S.X."/>
            <person name="Woyke T."/>
            <person name="Kerfeld C.A."/>
        </authorList>
    </citation>
    <scope>NUCLEOTIDE SEQUENCE [LARGE SCALE GENOMIC DNA]</scope>
    <source>
        <strain evidence="2 3">PCC 7113</strain>
    </source>
</reference>
<proteinExistence type="predicted"/>